<evidence type="ECO:0000313" key="2">
    <source>
        <dbReference type="EMBL" id="KJS58490.1"/>
    </source>
</evidence>
<protein>
    <submittedName>
        <fullName evidence="2">Uncharacterized protein</fullName>
    </submittedName>
</protein>
<evidence type="ECO:0000313" key="3">
    <source>
        <dbReference type="Proteomes" id="UP000033699"/>
    </source>
</evidence>
<sequence>MTNTDPTMYGDSSHIAPSASAEVKIWTSQELSVSAEMPSDGASVEVKLSPDIHGRMQVPARSASQLIEMIGYTVIPTGGALLMVRESHGAMPWWATLALTLTIVAVPGVNRIMSRSRTATRRRKV</sequence>
<reference evidence="2 3" key="1">
    <citation type="submission" date="2015-02" db="EMBL/GenBank/DDBJ databases">
        <authorList>
            <person name="Ju K.-S."/>
            <person name="Doroghazi J.R."/>
            <person name="Metcalf W."/>
        </authorList>
    </citation>
    <scope>NUCLEOTIDE SEQUENCE [LARGE SCALE GENOMIC DNA]</scope>
    <source>
        <strain evidence="2 3">ATCC 31215</strain>
    </source>
</reference>
<keyword evidence="1" id="KW-1133">Transmembrane helix</keyword>
<keyword evidence="1" id="KW-0812">Transmembrane</keyword>
<dbReference type="Proteomes" id="UP000033699">
    <property type="component" value="Unassembled WGS sequence"/>
</dbReference>
<proteinExistence type="predicted"/>
<evidence type="ECO:0000256" key="1">
    <source>
        <dbReference type="SAM" id="Phobius"/>
    </source>
</evidence>
<dbReference type="EMBL" id="JZKH01000107">
    <property type="protein sequence ID" value="KJS58490.1"/>
    <property type="molecule type" value="Genomic_DNA"/>
</dbReference>
<dbReference type="RefSeq" id="WP_045703930.1">
    <property type="nucleotide sequence ID" value="NZ_JZKH01000107.1"/>
</dbReference>
<dbReference type="OrthoDB" id="9789704at2"/>
<organism evidence="2 3">
    <name type="scientific">Streptomyces rubellomurinus (strain ATCC 31215)</name>
    <dbReference type="NCBI Taxonomy" id="359131"/>
    <lineage>
        <taxon>Bacteria</taxon>
        <taxon>Bacillati</taxon>
        <taxon>Actinomycetota</taxon>
        <taxon>Actinomycetes</taxon>
        <taxon>Kitasatosporales</taxon>
        <taxon>Streptomycetaceae</taxon>
        <taxon>Streptomyces</taxon>
    </lineage>
</organism>
<dbReference type="PATRIC" id="fig|359131.3.peg.771"/>
<accession>A0A0F2T854</accession>
<name>A0A0F2T854_STRR3</name>
<gene>
    <name evidence="2" type="ORF">VM95_33065</name>
</gene>
<keyword evidence="1" id="KW-0472">Membrane</keyword>
<keyword evidence="3" id="KW-1185">Reference proteome</keyword>
<dbReference type="AlphaFoldDB" id="A0A0F2T854"/>
<comment type="caution">
    <text evidence="2">The sequence shown here is derived from an EMBL/GenBank/DDBJ whole genome shotgun (WGS) entry which is preliminary data.</text>
</comment>
<feature type="transmembrane region" description="Helical" evidence="1">
    <location>
        <begin position="91"/>
        <end position="113"/>
    </location>
</feature>